<dbReference type="EMBL" id="JASPKZ010002332">
    <property type="protein sequence ID" value="KAJ9595529.1"/>
    <property type="molecule type" value="Genomic_DNA"/>
</dbReference>
<organism evidence="4 5">
    <name type="scientific">Diploptera punctata</name>
    <name type="common">Pacific beetle cockroach</name>
    <dbReference type="NCBI Taxonomy" id="6984"/>
    <lineage>
        <taxon>Eukaryota</taxon>
        <taxon>Metazoa</taxon>
        <taxon>Ecdysozoa</taxon>
        <taxon>Arthropoda</taxon>
        <taxon>Hexapoda</taxon>
        <taxon>Insecta</taxon>
        <taxon>Pterygota</taxon>
        <taxon>Neoptera</taxon>
        <taxon>Polyneoptera</taxon>
        <taxon>Dictyoptera</taxon>
        <taxon>Blattodea</taxon>
        <taxon>Blaberoidea</taxon>
        <taxon>Blaberidae</taxon>
        <taxon>Diplopterinae</taxon>
        <taxon>Diploptera</taxon>
    </lineage>
</organism>
<reference evidence="4" key="1">
    <citation type="journal article" date="2023" name="IScience">
        <title>Live-bearing cockroach genome reveals convergent evolutionary mechanisms linked to viviparity in insects and beyond.</title>
        <authorList>
            <person name="Fouks B."/>
            <person name="Harrison M.C."/>
            <person name="Mikhailova A.A."/>
            <person name="Marchal E."/>
            <person name="English S."/>
            <person name="Carruthers M."/>
            <person name="Jennings E.C."/>
            <person name="Chiamaka E.L."/>
            <person name="Frigard R.A."/>
            <person name="Pippel M."/>
            <person name="Attardo G.M."/>
            <person name="Benoit J.B."/>
            <person name="Bornberg-Bauer E."/>
            <person name="Tobe S.S."/>
        </authorList>
    </citation>
    <scope>NUCLEOTIDE SEQUENCE</scope>
    <source>
        <strain evidence="4">Stay&amp;Tobe</strain>
    </source>
</reference>
<dbReference type="InterPro" id="IPR059215">
    <property type="entry name" value="BRCT2_TopBP1-like"/>
</dbReference>
<evidence type="ECO:0000313" key="4">
    <source>
        <dbReference type="EMBL" id="KAJ9595529.1"/>
    </source>
</evidence>
<dbReference type="GO" id="GO:0033314">
    <property type="term" value="P:mitotic DNA replication checkpoint signaling"/>
    <property type="evidence" value="ECO:0007669"/>
    <property type="project" value="TreeGrafter"/>
</dbReference>
<dbReference type="Proteomes" id="UP001233999">
    <property type="component" value="Unassembled WGS sequence"/>
</dbReference>
<dbReference type="FunFam" id="3.40.50.10190:FF:000021">
    <property type="entry name" value="DNA topoisomerase II binding protein 1"/>
    <property type="match status" value="1"/>
</dbReference>
<feature type="non-terminal residue" evidence="4">
    <location>
        <position position="950"/>
    </location>
</feature>
<feature type="compositionally biased region" description="Acidic residues" evidence="2">
    <location>
        <begin position="427"/>
        <end position="436"/>
    </location>
</feature>
<dbReference type="GO" id="GO:0007095">
    <property type="term" value="P:mitotic G2 DNA damage checkpoint signaling"/>
    <property type="evidence" value="ECO:0007669"/>
    <property type="project" value="TreeGrafter"/>
</dbReference>
<dbReference type="PANTHER" id="PTHR13561">
    <property type="entry name" value="DNA REPLICATION REGULATOR DPB11-RELATED"/>
    <property type="match status" value="1"/>
</dbReference>
<dbReference type="SMART" id="SM00292">
    <property type="entry name" value="BRCT"/>
    <property type="match status" value="5"/>
</dbReference>
<feature type="region of interest" description="Disordered" evidence="2">
    <location>
        <begin position="701"/>
        <end position="752"/>
    </location>
</feature>
<feature type="compositionally biased region" description="Basic and acidic residues" evidence="2">
    <location>
        <begin position="709"/>
        <end position="727"/>
    </location>
</feature>
<dbReference type="InterPro" id="IPR001357">
    <property type="entry name" value="BRCT_dom"/>
</dbReference>
<feature type="region of interest" description="Disordered" evidence="2">
    <location>
        <begin position="820"/>
        <end position="843"/>
    </location>
</feature>
<dbReference type="CDD" id="cd17718">
    <property type="entry name" value="BRCT_TopBP1_rpt3"/>
    <property type="match status" value="1"/>
</dbReference>
<dbReference type="PROSITE" id="PS50172">
    <property type="entry name" value="BRCT"/>
    <property type="match status" value="5"/>
</dbReference>
<evidence type="ECO:0000313" key="5">
    <source>
        <dbReference type="Proteomes" id="UP001233999"/>
    </source>
</evidence>
<dbReference type="Gene3D" id="3.40.50.10190">
    <property type="entry name" value="BRCT domain"/>
    <property type="match status" value="5"/>
</dbReference>
<feature type="non-terminal residue" evidence="4">
    <location>
        <position position="1"/>
    </location>
</feature>
<feature type="domain" description="BRCT" evidence="3">
    <location>
        <begin position="24"/>
        <end position="95"/>
    </location>
</feature>
<feature type="compositionally biased region" description="Low complexity" evidence="2">
    <location>
        <begin position="407"/>
        <end position="420"/>
    </location>
</feature>
<protein>
    <recommendedName>
        <fullName evidence="3">BRCT domain-containing protein</fullName>
    </recommendedName>
</protein>
<feature type="domain" description="BRCT" evidence="3">
    <location>
        <begin position="598"/>
        <end position="695"/>
    </location>
</feature>
<dbReference type="Pfam" id="PF00533">
    <property type="entry name" value="BRCT"/>
    <property type="match status" value="2"/>
</dbReference>
<dbReference type="AlphaFoldDB" id="A0AAD8EMQ6"/>
<dbReference type="PANTHER" id="PTHR13561:SF20">
    <property type="entry name" value="DNA TOPOISOMERASE 2-BINDING PROTEIN 1"/>
    <property type="match status" value="1"/>
</dbReference>
<evidence type="ECO:0000256" key="1">
    <source>
        <dbReference type="ARBA" id="ARBA00022737"/>
    </source>
</evidence>
<feature type="domain" description="BRCT" evidence="3">
    <location>
        <begin position="284"/>
        <end position="374"/>
    </location>
</feature>
<dbReference type="Pfam" id="PF16589">
    <property type="entry name" value="BRCT_2"/>
    <property type="match status" value="1"/>
</dbReference>
<feature type="region of interest" description="Disordered" evidence="2">
    <location>
        <begin position="401"/>
        <end position="436"/>
    </location>
</feature>
<comment type="caution">
    <text evidence="4">The sequence shown here is derived from an EMBL/GenBank/DDBJ whole genome shotgun (WGS) entry which is preliminary data.</text>
</comment>
<dbReference type="CDD" id="cd17731">
    <property type="entry name" value="BRCT_TopBP1_rpt2_like"/>
    <property type="match status" value="1"/>
</dbReference>
<accession>A0AAD8EMQ6</accession>
<keyword evidence="1" id="KW-0677">Repeat</keyword>
<proteinExistence type="predicted"/>
<feature type="domain" description="BRCT" evidence="3">
    <location>
        <begin position="117"/>
        <end position="206"/>
    </location>
</feature>
<name>A0AAD8EMQ6_DIPPU</name>
<gene>
    <name evidence="4" type="ORF">L9F63_013294</name>
</gene>
<dbReference type="Pfam" id="PF12738">
    <property type="entry name" value="PTCB-BRCT"/>
    <property type="match status" value="2"/>
</dbReference>
<dbReference type="GO" id="GO:0006270">
    <property type="term" value="P:DNA replication initiation"/>
    <property type="evidence" value="ECO:0007669"/>
    <property type="project" value="TreeGrafter"/>
</dbReference>
<evidence type="ECO:0000256" key="2">
    <source>
        <dbReference type="SAM" id="MobiDB-lite"/>
    </source>
</evidence>
<evidence type="ECO:0000259" key="3">
    <source>
        <dbReference type="PROSITE" id="PS50172"/>
    </source>
</evidence>
<dbReference type="SUPFAM" id="SSF52113">
    <property type="entry name" value="BRCT domain"/>
    <property type="match status" value="5"/>
</dbReference>
<dbReference type="InterPro" id="IPR036420">
    <property type="entry name" value="BRCT_dom_sf"/>
</dbReference>
<sequence length="950" mass="106802">LLGPRCLNSCLMEKYPIPETNSPVFTTAMRDLIVTVTNFSKPEKDDLIDKIHYMGGFYSARLITGTTHLVAKNVLSIKYEKSVERSLPVMTEQWVDAVWKASCQRNVHAKDPDFDIYKCPVFHGLIITCSNLPKSEKEELKNLIVKNGGSFSGPLEYGVAKILIIKNTSGDKYKYARDWKLPCVLPSWVHASVKAGYAVAVEPHLTPENQNDRCSTPTESCAPDFSIMSSLGEVPERKLTCVEETVHNITQMSFISKITPQGIEAKDSSRIEALNKLNLRDAKKAGRFLDGCNIYLSGFNTDEVEKLRRILNGGGATRFNEITESLTHFIVGEIVPSDLRILKTVSCRPCIVTVDWLVESLKCKCPAPEDKFLCSDVLLQPIEPPSPLSKKGLQMLRNPTEKPVPMLNLSDNNSDNTNETAGTNEERQEEQESPVEEDWMKHYIKNVYQEPAPKDNVSTIVNCIDGAVDGGSTSGPVSEPSMELTQYTEPPIFKDSTMECTQYTESTESPIFKNLRFFVIGFDDDTKQKYEEVIECHEGHVVGKSFKGVADYAIVPPLGTTFSQTASEVVTYFWLEDCHNQEELVPVMYYHQPITVDQDKKPLKGCVMAISSYCGVERDFIMFLGQQLGAITQEMFARRANEKKHALACTHLICSEPGSEKHKAALKWKLPAVNHKWLLACARESRRVDEESYLVGENTNIVDTPFRGTEGRETDKTLNDRNREENSRSNNSINEPHKSSPFCNNEETPRPMNKRVGELQTKSLMGPPSSPLSPHMYTTPKRECNGFSQESPLNIPKIVNTPKPTWPDDLSQVTPKGPFHISTPETPYGQVLKPNPSPETRKNWKKWIDNFPDFKKETPPPKKEESALYPMSELKRRCWDMIMTKKDSNQDGGNSSCQGNKTADNEDCLFICNVVQTCCFNIIISPKMEFASKARKVADPQAGIQKVIEK</sequence>
<keyword evidence="5" id="KW-1185">Reference proteome</keyword>
<reference evidence="4" key="2">
    <citation type="submission" date="2023-05" db="EMBL/GenBank/DDBJ databases">
        <authorList>
            <person name="Fouks B."/>
        </authorList>
    </citation>
    <scope>NUCLEOTIDE SEQUENCE</scope>
    <source>
        <strain evidence="4">Stay&amp;Tobe</strain>
        <tissue evidence="4">Testes</tissue>
    </source>
</reference>
<feature type="domain" description="BRCT" evidence="3">
    <location>
        <begin position="507"/>
        <end position="592"/>
    </location>
</feature>